<proteinExistence type="inferred from homology"/>
<dbReference type="CDD" id="cd15798">
    <property type="entry name" value="PMEI-like_3"/>
    <property type="match status" value="1"/>
</dbReference>
<dbReference type="SUPFAM" id="SSF101148">
    <property type="entry name" value="Plant invertase/pectin methylesterase inhibitor"/>
    <property type="match status" value="1"/>
</dbReference>
<dbReference type="EMBL" id="VOIH02000011">
    <property type="protein sequence ID" value="KAF3433129.1"/>
    <property type="molecule type" value="Genomic_DNA"/>
</dbReference>
<feature type="signal peptide" evidence="3">
    <location>
        <begin position="1"/>
        <end position="20"/>
    </location>
</feature>
<dbReference type="Gene3D" id="1.20.140.40">
    <property type="entry name" value="Invertase/pectin methylesterase inhibitor family protein"/>
    <property type="match status" value="1"/>
</dbReference>
<keyword evidence="1 3" id="KW-0732">Signal</keyword>
<dbReference type="SMART" id="SM00856">
    <property type="entry name" value="PMEI"/>
    <property type="match status" value="1"/>
</dbReference>
<dbReference type="PANTHER" id="PTHR31080:SF87">
    <property type="entry name" value="PECTINESTERASE INHIBITOR 7"/>
    <property type="match status" value="1"/>
</dbReference>
<dbReference type="GO" id="GO:0046910">
    <property type="term" value="F:pectinesterase inhibitor activity"/>
    <property type="evidence" value="ECO:0007669"/>
    <property type="project" value="UniProtKB-ARBA"/>
</dbReference>
<evidence type="ECO:0000313" key="6">
    <source>
        <dbReference type="Proteomes" id="UP000796880"/>
    </source>
</evidence>
<comment type="similarity">
    <text evidence="2">Belongs to the PMEI family.</text>
</comment>
<protein>
    <recommendedName>
        <fullName evidence="4">Pectinesterase inhibitor domain-containing protein</fullName>
    </recommendedName>
</protein>
<gene>
    <name evidence="5" type="ORF">FNV43_RR24231</name>
</gene>
<name>A0A8K0DS44_9ROSA</name>
<comment type="caution">
    <text evidence="5">The sequence shown here is derived from an EMBL/GenBank/DDBJ whole genome shotgun (WGS) entry which is preliminary data.</text>
</comment>
<feature type="chain" id="PRO_5035435443" description="Pectinesterase inhibitor domain-containing protein" evidence="3">
    <location>
        <begin position="21"/>
        <end position="197"/>
    </location>
</feature>
<evidence type="ECO:0000256" key="2">
    <source>
        <dbReference type="ARBA" id="ARBA00038471"/>
    </source>
</evidence>
<dbReference type="OrthoDB" id="1430376at2759"/>
<dbReference type="InterPro" id="IPR006501">
    <property type="entry name" value="Pectinesterase_inhib_dom"/>
</dbReference>
<evidence type="ECO:0000256" key="1">
    <source>
        <dbReference type="ARBA" id="ARBA00022729"/>
    </source>
</evidence>
<feature type="domain" description="Pectinesterase inhibitor" evidence="4">
    <location>
        <begin position="29"/>
        <end position="189"/>
    </location>
</feature>
<reference evidence="5" key="1">
    <citation type="submission" date="2020-03" db="EMBL/GenBank/DDBJ databases">
        <title>A high-quality chromosome-level genome assembly of a woody plant with both climbing and erect habits, Rhamnella rubrinervis.</title>
        <authorList>
            <person name="Lu Z."/>
            <person name="Yang Y."/>
            <person name="Zhu X."/>
            <person name="Sun Y."/>
        </authorList>
    </citation>
    <scope>NUCLEOTIDE SEQUENCE</scope>
    <source>
        <strain evidence="5">BYM</strain>
        <tissue evidence="5">Leaf</tissue>
    </source>
</reference>
<dbReference type="InterPro" id="IPR051955">
    <property type="entry name" value="PME_Inhibitor"/>
</dbReference>
<organism evidence="5 6">
    <name type="scientific">Rhamnella rubrinervis</name>
    <dbReference type="NCBI Taxonomy" id="2594499"/>
    <lineage>
        <taxon>Eukaryota</taxon>
        <taxon>Viridiplantae</taxon>
        <taxon>Streptophyta</taxon>
        <taxon>Embryophyta</taxon>
        <taxon>Tracheophyta</taxon>
        <taxon>Spermatophyta</taxon>
        <taxon>Magnoliopsida</taxon>
        <taxon>eudicotyledons</taxon>
        <taxon>Gunneridae</taxon>
        <taxon>Pentapetalae</taxon>
        <taxon>rosids</taxon>
        <taxon>fabids</taxon>
        <taxon>Rosales</taxon>
        <taxon>Rhamnaceae</taxon>
        <taxon>rhamnoid group</taxon>
        <taxon>Rhamneae</taxon>
        <taxon>Rhamnella</taxon>
    </lineage>
</organism>
<dbReference type="FunFam" id="1.20.140.40:FF:000005">
    <property type="entry name" value="Pectin methylesterase inhibitor 1"/>
    <property type="match status" value="1"/>
</dbReference>
<evidence type="ECO:0000256" key="3">
    <source>
        <dbReference type="SAM" id="SignalP"/>
    </source>
</evidence>
<dbReference type="Pfam" id="PF04043">
    <property type="entry name" value="PMEI"/>
    <property type="match status" value="1"/>
</dbReference>
<dbReference type="PANTHER" id="PTHR31080">
    <property type="entry name" value="PECTINESTERASE INHIBITOR-LIKE"/>
    <property type="match status" value="1"/>
</dbReference>
<dbReference type="Proteomes" id="UP000796880">
    <property type="component" value="Unassembled WGS sequence"/>
</dbReference>
<sequence>MAKACLLLLLVSVLYIVGTAKSTATASPKTTNFVKSSCSATTYPAVCVKSLSTYATAIQQSPHQMALTALSVSIDKAGAAKTFVTKLGKLKGLKSREYKAIKDCVDEMGDSVDRLSQSVQELQRLGGKSKRQDFLWHMSNVQTWVSAALTDENTCLDGFAGKALNGKIKASIRQWVVNVAQVTSNALALCNRFAAKY</sequence>
<keyword evidence="6" id="KW-1185">Reference proteome</keyword>
<dbReference type="AlphaFoldDB" id="A0A8K0DS44"/>
<accession>A0A8K0DS44</accession>
<evidence type="ECO:0000313" key="5">
    <source>
        <dbReference type="EMBL" id="KAF3433129.1"/>
    </source>
</evidence>
<evidence type="ECO:0000259" key="4">
    <source>
        <dbReference type="SMART" id="SM00856"/>
    </source>
</evidence>
<dbReference type="InterPro" id="IPR035513">
    <property type="entry name" value="Invertase/methylesterase_inhib"/>
</dbReference>
<dbReference type="NCBIfam" id="TIGR01614">
    <property type="entry name" value="PME_inhib"/>
    <property type="match status" value="1"/>
</dbReference>